<keyword evidence="6" id="KW-0472">Membrane</keyword>
<protein>
    <recommendedName>
        <fullName evidence="7">Peptidase S1 domain-containing protein</fullName>
    </recommendedName>
</protein>
<keyword evidence="4" id="KW-0720">Serine protease</keyword>
<feature type="domain" description="Peptidase S1" evidence="7">
    <location>
        <begin position="31"/>
        <end position="253"/>
    </location>
</feature>
<dbReference type="Pfam" id="PF00089">
    <property type="entry name" value="Trypsin"/>
    <property type="match status" value="1"/>
</dbReference>
<reference evidence="8" key="1">
    <citation type="submission" date="2019-06" db="EMBL/GenBank/DDBJ databases">
        <authorList>
            <consortium name="Wellcome Sanger Institute Data Sharing"/>
        </authorList>
    </citation>
    <scope>NUCLEOTIDE SEQUENCE [LARGE SCALE GENOMIC DNA]</scope>
</reference>
<keyword evidence="3" id="KW-0378">Hydrolase</keyword>
<evidence type="ECO:0000313" key="9">
    <source>
        <dbReference type="Proteomes" id="UP000472263"/>
    </source>
</evidence>
<accession>A0A667X4R0</accession>
<dbReference type="SUPFAM" id="SSF50494">
    <property type="entry name" value="Trypsin-like serine proteases"/>
    <property type="match status" value="1"/>
</dbReference>
<name>A0A667X4R0_9TELE</name>
<dbReference type="PRINTS" id="PR00722">
    <property type="entry name" value="CHYMOTRYPSIN"/>
</dbReference>
<dbReference type="Gene3D" id="2.40.10.10">
    <property type="entry name" value="Trypsin-like serine proteases"/>
    <property type="match status" value="1"/>
</dbReference>
<evidence type="ECO:0000256" key="2">
    <source>
        <dbReference type="ARBA" id="ARBA00022729"/>
    </source>
</evidence>
<evidence type="ECO:0000256" key="1">
    <source>
        <dbReference type="ARBA" id="ARBA00022670"/>
    </source>
</evidence>
<keyword evidence="9" id="KW-1185">Reference proteome</keyword>
<dbReference type="FunFam" id="2.40.10.10:FF:000024">
    <property type="entry name" value="Serine protease 53"/>
    <property type="match status" value="1"/>
</dbReference>
<dbReference type="PROSITE" id="PS00135">
    <property type="entry name" value="TRYPSIN_SER"/>
    <property type="match status" value="1"/>
</dbReference>
<dbReference type="InterPro" id="IPR009003">
    <property type="entry name" value="Peptidase_S1_PA"/>
</dbReference>
<reference evidence="8" key="3">
    <citation type="submission" date="2025-09" db="UniProtKB">
        <authorList>
            <consortium name="Ensembl"/>
        </authorList>
    </citation>
    <scope>IDENTIFICATION</scope>
</reference>
<keyword evidence="6" id="KW-0812">Transmembrane</keyword>
<evidence type="ECO:0000259" key="7">
    <source>
        <dbReference type="PROSITE" id="PS50240"/>
    </source>
</evidence>
<keyword evidence="5" id="KW-1015">Disulfide bond</keyword>
<evidence type="ECO:0000256" key="3">
    <source>
        <dbReference type="ARBA" id="ARBA00022801"/>
    </source>
</evidence>
<sequence>MGVTLNHITFVSITLLKHKRMCGTAPLNTKIVGGQAAPAGTWPWQASLHKSVRHVCGGSLINREWILSAAHSPLAGNIVKFAGQHRSINPNEESRTLSQIIRHPDYSSITNDNDIALLRLSSPVDFTDYIRPVCLAAAGSVFPAGTTSWVTGWGNIGSSGARLQEVDVPIVSNTVCNANYGGGITDNMICAGLSEGGKDSCQGDSGGPMVNKQGSQWIQSGVVSFGQGCAEPNFPGVYARVSRYQSWINSQIQSNQPGFVSFSGSTDVSGGTNQLFSLSIALFVSILPVLFSVCLLS</sequence>
<dbReference type="Proteomes" id="UP000472263">
    <property type="component" value="Chromosome 8"/>
</dbReference>
<keyword evidence="1" id="KW-0645">Protease</keyword>
<dbReference type="PANTHER" id="PTHR24252">
    <property type="entry name" value="ACROSIN-RELATED"/>
    <property type="match status" value="1"/>
</dbReference>
<dbReference type="InterPro" id="IPR001314">
    <property type="entry name" value="Peptidase_S1A"/>
</dbReference>
<evidence type="ECO:0000256" key="6">
    <source>
        <dbReference type="SAM" id="Phobius"/>
    </source>
</evidence>
<evidence type="ECO:0000313" key="8">
    <source>
        <dbReference type="Ensembl" id="ENSMMDP00005012830.1"/>
    </source>
</evidence>
<keyword evidence="2" id="KW-0732">Signal</keyword>
<feature type="transmembrane region" description="Helical" evidence="6">
    <location>
        <begin position="275"/>
        <end position="296"/>
    </location>
</feature>
<dbReference type="GO" id="GO:0006508">
    <property type="term" value="P:proteolysis"/>
    <property type="evidence" value="ECO:0007669"/>
    <property type="project" value="UniProtKB-KW"/>
</dbReference>
<evidence type="ECO:0000256" key="5">
    <source>
        <dbReference type="ARBA" id="ARBA00023157"/>
    </source>
</evidence>
<dbReference type="PROSITE" id="PS50240">
    <property type="entry name" value="TRYPSIN_DOM"/>
    <property type="match status" value="1"/>
</dbReference>
<dbReference type="InterPro" id="IPR001254">
    <property type="entry name" value="Trypsin_dom"/>
</dbReference>
<dbReference type="InterPro" id="IPR033116">
    <property type="entry name" value="TRYPSIN_SER"/>
</dbReference>
<organism evidence="8 9">
    <name type="scientific">Myripristis murdjan</name>
    <name type="common">pinecone soldierfish</name>
    <dbReference type="NCBI Taxonomy" id="586833"/>
    <lineage>
        <taxon>Eukaryota</taxon>
        <taxon>Metazoa</taxon>
        <taxon>Chordata</taxon>
        <taxon>Craniata</taxon>
        <taxon>Vertebrata</taxon>
        <taxon>Euteleostomi</taxon>
        <taxon>Actinopterygii</taxon>
        <taxon>Neopterygii</taxon>
        <taxon>Teleostei</taxon>
        <taxon>Neoteleostei</taxon>
        <taxon>Acanthomorphata</taxon>
        <taxon>Holocentriformes</taxon>
        <taxon>Holocentridae</taxon>
        <taxon>Myripristis</taxon>
    </lineage>
</organism>
<dbReference type="GO" id="GO:0004252">
    <property type="term" value="F:serine-type endopeptidase activity"/>
    <property type="evidence" value="ECO:0007669"/>
    <property type="project" value="InterPro"/>
</dbReference>
<dbReference type="AlphaFoldDB" id="A0A667X4R0"/>
<dbReference type="SMART" id="SM00020">
    <property type="entry name" value="Tryp_SPc"/>
    <property type="match status" value="1"/>
</dbReference>
<keyword evidence="6" id="KW-1133">Transmembrane helix</keyword>
<dbReference type="InterPro" id="IPR043504">
    <property type="entry name" value="Peptidase_S1_PA_chymotrypsin"/>
</dbReference>
<proteinExistence type="predicted"/>
<reference evidence="8" key="2">
    <citation type="submission" date="2025-08" db="UniProtKB">
        <authorList>
            <consortium name="Ensembl"/>
        </authorList>
    </citation>
    <scope>IDENTIFICATION</scope>
</reference>
<dbReference type="CDD" id="cd00190">
    <property type="entry name" value="Tryp_SPc"/>
    <property type="match status" value="1"/>
</dbReference>
<dbReference type="PANTHER" id="PTHR24252:SF7">
    <property type="entry name" value="HYALIN"/>
    <property type="match status" value="1"/>
</dbReference>
<dbReference type="Ensembl" id="ENSMMDT00005013199.1">
    <property type="protein sequence ID" value="ENSMMDP00005012830.1"/>
    <property type="gene ID" value="ENSMMDG00005006710.1"/>
</dbReference>
<dbReference type="GeneTree" id="ENSGT00940000163852"/>
<evidence type="ECO:0000256" key="4">
    <source>
        <dbReference type="ARBA" id="ARBA00022825"/>
    </source>
</evidence>